<organism evidence="1 2">
    <name type="scientific">Dreissena polymorpha</name>
    <name type="common">Zebra mussel</name>
    <name type="synonym">Mytilus polymorpha</name>
    <dbReference type="NCBI Taxonomy" id="45954"/>
    <lineage>
        <taxon>Eukaryota</taxon>
        <taxon>Metazoa</taxon>
        <taxon>Spiralia</taxon>
        <taxon>Lophotrochozoa</taxon>
        <taxon>Mollusca</taxon>
        <taxon>Bivalvia</taxon>
        <taxon>Autobranchia</taxon>
        <taxon>Heteroconchia</taxon>
        <taxon>Euheterodonta</taxon>
        <taxon>Imparidentia</taxon>
        <taxon>Neoheterodontei</taxon>
        <taxon>Myida</taxon>
        <taxon>Dreissenoidea</taxon>
        <taxon>Dreissenidae</taxon>
        <taxon>Dreissena</taxon>
    </lineage>
</organism>
<reference evidence="1" key="2">
    <citation type="submission" date="2020-11" db="EMBL/GenBank/DDBJ databases">
        <authorList>
            <person name="McCartney M.A."/>
            <person name="Auch B."/>
            <person name="Kono T."/>
            <person name="Mallez S."/>
            <person name="Becker A."/>
            <person name="Gohl D.M."/>
            <person name="Silverstein K.A.T."/>
            <person name="Koren S."/>
            <person name="Bechman K.B."/>
            <person name="Herman A."/>
            <person name="Abrahante J.E."/>
            <person name="Garbe J."/>
        </authorList>
    </citation>
    <scope>NUCLEOTIDE SEQUENCE</scope>
    <source>
        <strain evidence="1">Duluth1</strain>
        <tissue evidence="1">Whole animal</tissue>
    </source>
</reference>
<reference evidence="1" key="1">
    <citation type="journal article" date="2019" name="bioRxiv">
        <title>The Genome of the Zebra Mussel, Dreissena polymorpha: A Resource for Invasive Species Research.</title>
        <authorList>
            <person name="McCartney M.A."/>
            <person name="Auch B."/>
            <person name="Kono T."/>
            <person name="Mallez S."/>
            <person name="Zhang Y."/>
            <person name="Obille A."/>
            <person name="Becker A."/>
            <person name="Abrahante J.E."/>
            <person name="Garbe J."/>
            <person name="Badalamenti J.P."/>
            <person name="Herman A."/>
            <person name="Mangelson H."/>
            <person name="Liachko I."/>
            <person name="Sullivan S."/>
            <person name="Sone E.D."/>
            <person name="Koren S."/>
            <person name="Silverstein K.A.T."/>
            <person name="Beckman K.B."/>
            <person name="Gohl D.M."/>
        </authorList>
    </citation>
    <scope>NUCLEOTIDE SEQUENCE</scope>
    <source>
        <strain evidence="1">Duluth1</strain>
        <tissue evidence="1">Whole animal</tissue>
    </source>
</reference>
<keyword evidence="2" id="KW-1185">Reference proteome</keyword>
<accession>A0A9D4H1W4</accession>
<protein>
    <submittedName>
        <fullName evidence="1">Uncharacterized protein</fullName>
    </submittedName>
</protein>
<proteinExistence type="predicted"/>
<dbReference type="Proteomes" id="UP000828390">
    <property type="component" value="Unassembled WGS sequence"/>
</dbReference>
<dbReference type="AlphaFoldDB" id="A0A9D4H1W4"/>
<name>A0A9D4H1W4_DREPO</name>
<comment type="caution">
    <text evidence="1">The sequence shown here is derived from an EMBL/GenBank/DDBJ whole genome shotgun (WGS) entry which is preliminary data.</text>
</comment>
<evidence type="ECO:0000313" key="1">
    <source>
        <dbReference type="EMBL" id="KAH3827889.1"/>
    </source>
</evidence>
<dbReference type="EMBL" id="JAIWYP010000005">
    <property type="protein sequence ID" value="KAH3827889.1"/>
    <property type="molecule type" value="Genomic_DNA"/>
</dbReference>
<sequence>MFSWRNSGNQPMLSKYTTVTLTSLLRNCPEVDIGFISSSEEGIRIWKLRRAALLIKRVPSSLDPDVVSR</sequence>
<evidence type="ECO:0000313" key="2">
    <source>
        <dbReference type="Proteomes" id="UP000828390"/>
    </source>
</evidence>
<gene>
    <name evidence="1" type="ORF">DPMN_129833</name>
</gene>